<keyword evidence="2" id="KW-1185">Reference proteome</keyword>
<name>A0A1M7L962_9FLAO</name>
<protein>
    <submittedName>
        <fullName evidence="1">Uncharacterized protein</fullName>
    </submittedName>
</protein>
<gene>
    <name evidence="1" type="ORF">SAMN05216269_106234</name>
</gene>
<reference evidence="2" key="1">
    <citation type="submission" date="2016-11" db="EMBL/GenBank/DDBJ databases">
        <authorList>
            <person name="Varghese N."/>
            <person name="Submissions S."/>
        </authorList>
    </citation>
    <scope>NUCLEOTIDE SEQUENCE [LARGE SCALE GENOMIC DNA]</scope>
    <source>
        <strain evidence="2">CGMCC 1.2749</strain>
    </source>
</reference>
<evidence type="ECO:0000313" key="1">
    <source>
        <dbReference type="EMBL" id="SHM74395.1"/>
    </source>
</evidence>
<dbReference type="STRING" id="178356.SAMN05216269_106234"/>
<dbReference type="Proteomes" id="UP000184092">
    <property type="component" value="Unassembled WGS sequence"/>
</dbReference>
<organism evidence="1 2">
    <name type="scientific">Flavobacterium xinjiangense</name>
    <dbReference type="NCBI Taxonomy" id="178356"/>
    <lineage>
        <taxon>Bacteria</taxon>
        <taxon>Pseudomonadati</taxon>
        <taxon>Bacteroidota</taxon>
        <taxon>Flavobacteriia</taxon>
        <taxon>Flavobacteriales</taxon>
        <taxon>Flavobacteriaceae</taxon>
        <taxon>Flavobacterium</taxon>
    </lineage>
</organism>
<dbReference type="AlphaFoldDB" id="A0A1M7L962"/>
<proteinExistence type="predicted"/>
<evidence type="ECO:0000313" key="2">
    <source>
        <dbReference type="Proteomes" id="UP000184092"/>
    </source>
</evidence>
<accession>A0A1M7L962</accession>
<dbReference type="RefSeq" id="WP_073208877.1">
    <property type="nucleotide sequence ID" value="NZ_FRCL01000006.1"/>
</dbReference>
<sequence>MKTKNILRKKISFKPIIFILSLFFTVLNSYSETNPKVSLSESMAYTYSGCPAKDVTITNFFIRKLDVTHILRNSLLVLFKK</sequence>
<dbReference type="EMBL" id="FRCL01000006">
    <property type="protein sequence ID" value="SHM74395.1"/>
    <property type="molecule type" value="Genomic_DNA"/>
</dbReference>